<dbReference type="EMBL" id="CP005080">
    <property type="protein sequence ID" value="AGK78234.1"/>
    <property type="molecule type" value="Genomic_DNA"/>
</dbReference>
<evidence type="ECO:0000313" key="2">
    <source>
        <dbReference type="EMBL" id="AGK78234.1"/>
    </source>
</evidence>
<dbReference type="Gene3D" id="1.20.120.650">
    <property type="entry name" value="Colicin D"/>
    <property type="match status" value="1"/>
</dbReference>
<dbReference type="GO" id="GO:0030153">
    <property type="term" value="P:bacteriocin immunity"/>
    <property type="evidence" value="ECO:0007669"/>
    <property type="project" value="InterPro"/>
</dbReference>
<dbReference type="Proteomes" id="UP000013304">
    <property type="component" value="Chromosome"/>
</dbReference>
<dbReference type="KEGG" id="sfi:SFUL_3303"/>
<sequence length="285" mass="30295">MIIGSNEGGVGDAMAVLDGQGTFSEQWLSAGEKKIVPVPAGNRTDGSLGRRITEGCRTAGADAVLVMRPSAGAAAPADSLSPTDHVFVALPPPLLLATANLEGAVLFSGPGYALVAGTSVFLAGAAPEGVDQARARFARYARAAARKWPALESTARSFPPGHIAWKSPRDVPEATATGQQLALMRDVAAGRCTGAEFAVGWLDARRRSQQQGERVRDPLETLLDRVFSLLEDYSMDSQFKEPEDLSDDELKNAVSELLRRHTVSRASARARISSVDATAFTHRRD</sequence>
<gene>
    <name evidence="2" type="ORF">SFUL_3303</name>
</gene>
<dbReference type="InterPro" id="IPR036471">
    <property type="entry name" value="Colicin_D_sf"/>
</dbReference>
<evidence type="ECO:0000259" key="1">
    <source>
        <dbReference type="Pfam" id="PF09204"/>
    </source>
</evidence>
<name>N0CTG3_STRMI</name>
<dbReference type="InterPro" id="IPR015287">
    <property type="entry name" value="Colicin_D_immunity_dom"/>
</dbReference>
<evidence type="ECO:0000313" key="3">
    <source>
        <dbReference type="Proteomes" id="UP000013304"/>
    </source>
</evidence>
<dbReference type="eggNOG" id="ENOG502ZGV5">
    <property type="taxonomic scope" value="Bacteria"/>
</dbReference>
<reference evidence="2 3" key="1">
    <citation type="submission" date="2013-04" db="EMBL/GenBank/DDBJ databases">
        <title>Complete genome sequence of Streptomyces fulvissimus.</title>
        <authorList>
            <person name="Myronovskyi M."/>
            <person name="Tokovenko B."/>
            <person name="Manderscheid N."/>
            <person name="Petzke L."/>
            <person name="Luzhetskyy A."/>
        </authorList>
    </citation>
    <scope>NUCLEOTIDE SEQUENCE [LARGE SCALE GENOMIC DNA]</scope>
    <source>
        <strain evidence="2 3">DSM 40593</strain>
    </source>
</reference>
<feature type="domain" description="Colicin D immunity protein" evidence="1">
    <location>
        <begin position="195"/>
        <end position="260"/>
    </location>
</feature>
<protein>
    <recommendedName>
        <fullName evidence="1">Colicin D immunity protein domain-containing protein</fullName>
    </recommendedName>
</protein>
<dbReference type="AlphaFoldDB" id="N0CTG3"/>
<organism evidence="2 3">
    <name type="scientific">Streptomyces microflavus DSM 40593</name>
    <dbReference type="NCBI Taxonomy" id="1303692"/>
    <lineage>
        <taxon>Bacteria</taxon>
        <taxon>Bacillati</taxon>
        <taxon>Actinomycetota</taxon>
        <taxon>Actinomycetes</taxon>
        <taxon>Kitasatosporales</taxon>
        <taxon>Streptomycetaceae</taxon>
        <taxon>Streptomyces</taxon>
    </lineage>
</organism>
<proteinExistence type="predicted"/>
<accession>N0CTG3</accession>
<dbReference type="HOGENOM" id="CLU_976321_0_0_11"/>
<dbReference type="Pfam" id="PF09204">
    <property type="entry name" value="Colicin_immun"/>
    <property type="match status" value="1"/>
</dbReference>
<dbReference type="GO" id="GO:0015643">
    <property type="term" value="F:toxic substance binding"/>
    <property type="evidence" value="ECO:0007669"/>
    <property type="project" value="InterPro"/>
</dbReference>